<comment type="caution">
    <text evidence="3">The sequence shown here is derived from an EMBL/GenBank/DDBJ whole genome shotgun (WGS) entry which is preliminary data.</text>
</comment>
<evidence type="ECO:0000256" key="2">
    <source>
        <dbReference type="SAM" id="SignalP"/>
    </source>
</evidence>
<evidence type="ECO:0008006" key="5">
    <source>
        <dbReference type="Google" id="ProtNLM"/>
    </source>
</evidence>
<evidence type="ECO:0000256" key="1">
    <source>
        <dbReference type="SAM" id="Phobius"/>
    </source>
</evidence>
<feature type="transmembrane region" description="Helical" evidence="1">
    <location>
        <begin position="316"/>
        <end position="338"/>
    </location>
</feature>
<evidence type="ECO:0000313" key="3">
    <source>
        <dbReference type="EMBL" id="MFD0950420.1"/>
    </source>
</evidence>
<keyword evidence="4" id="KW-1185">Reference proteome</keyword>
<feature type="transmembrane region" description="Helical" evidence="1">
    <location>
        <begin position="160"/>
        <end position="179"/>
    </location>
</feature>
<name>A0ABW3HGT2_9GAMM</name>
<feature type="signal peptide" evidence="2">
    <location>
        <begin position="1"/>
        <end position="21"/>
    </location>
</feature>
<feature type="transmembrane region" description="Helical" evidence="1">
    <location>
        <begin position="350"/>
        <end position="369"/>
    </location>
</feature>
<gene>
    <name evidence="3" type="ORF">ACFQ0F_08480</name>
</gene>
<feature type="transmembrane region" description="Helical" evidence="1">
    <location>
        <begin position="77"/>
        <end position="97"/>
    </location>
</feature>
<protein>
    <recommendedName>
        <fullName evidence="5">Fenitrothion hydrolase FedB</fullName>
    </recommendedName>
</protein>
<keyword evidence="1" id="KW-0472">Membrane</keyword>
<dbReference type="Proteomes" id="UP001597044">
    <property type="component" value="Unassembled WGS sequence"/>
</dbReference>
<keyword evidence="1" id="KW-1133">Transmembrane helix</keyword>
<organism evidence="3 4">
    <name type="scientific">Paraperlucidibaca wandonensis</name>
    <dbReference type="NCBI Taxonomy" id="1268273"/>
    <lineage>
        <taxon>Bacteria</taxon>
        <taxon>Pseudomonadati</taxon>
        <taxon>Pseudomonadota</taxon>
        <taxon>Gammaproteobacteria</taxon>
        <taxon>Moraxellales</taxon>
        <taxon>Moraxellaceae</taxon>
        <taxon>Paraperlucidibaca</taxon>
    </lineage>
</organism>
<feature type="transmembrane region" description="Helical" evidence="1">
    <location>
        <begin position="103"/>
        <end position="122"/>
    </location>
</feature>
<reference evidence="4" key="1">
    <citation type="journal article" date="2019" name="Int. J. Syst. Evol. Microbiol.">
        <title>The Global Catalogue of Microorganisms (GCM) 10K type strain sequencing project: providing services to taxonomists for standard genome sequencing and annotation.</title>
        <authorList>
            <consortium name="The Broad Institute Genomics Platform"/>
            <consortium name="The Broad Institute Genome Sequencing Center for Infectious Disease"/>
            <person name="Wu L."/>
            <person name="Ma J."/>
        </authorList>
    </citation>
    <scope>NUCLEOTIDE SEQUENCE [LARGE SCALE GENOMIC DNA]</scope>
    <source>
        <strain evidence="4">CCUG 63419</strain>
    </source>
</reference>
<feature type="transmembrane region" description="Helical" evidence="1">
    <location>
        <begin position="410"/>
        <end position="429"/>
    </location>
</feature>
<keyword evidence="2" id="KW-0732">Signal</keyword>
<dbReference type="RefSeq" id="WP_379071134.1">
    <property type="nucleotide sequence ID" value="NZ_JBHTIT010000001.1"/>
</dbReference>
<feature type="chain" id="PRO_5047422679" description="Fenitrothion hydrolase FedB" evidence="2">
    <location>
        <begin position="22"/>
        <end position="473"/>
    </location>
</feature>
<evidence type="ECO:0000313" key="4">
    <source>
        <dbReference type="Proteomes" id="UP001597044"/>
    </source>
</evidence>
<feature type="transmembrane region" description="Helical" evidence="1">
    <location>
        <begin position="254"/>
        <end position="272"/>
    </location>
</feature>
<feature type="transmembrane region" description="Helical" evidence="1">
    <location>
        <begin position="37"/>
        <end position="56"/>
    </location>
</feature>
<dbReference type="EMBL" id="JBHTIT010000001">
    <property type="protein sequence ID" value="MFD0950420.1"/>
    <property type="molecule type" value="Genomic_DNA"/>
</dbReference>
<keyword evidence="1" id="KW-0812">Transmembrane</keyword>
<feature type="transmembrane region" description="Helical" evidence="1">
    <location>
        <begin position="449"/>
        <end position="467"/>
    </location>
</feature>
<feature type="transmembrane region" description="Helical" evidence="1">
    <location>
        <begin position="191"/>
        <end position="210"/>
    </location>
</feature>
<accession>A0ABW3HGT2</accession>
<sequence>MRRSIALAALVCGLMPSLALAHSFGRQYNLPVPLWLYLYGGAAALALSFFLAAFMMRGEQHAVVKPRRLLYKKSSKAYLARSLSVGFLLLTIATGFLGNRDPYVNFNMTFFWIVFLLGFTYLSTLTGNYYRDINPFTSLGLVFSRVFPRWRRGYFRYPSWANYWPALIAYLGLIWIELFTHNTPLSLGQTLGAYTLYCLVGMALFGVAKWSRYGELFSVMFRLMALMSPFHRGRHTVSWQAPLSGMLREQPRHLALLLFVLFLLSSTAFDGLRATSWWVALFWQDRTGLLTEWLGSAPIYNFSTLRPYYMAYESSVLLLSPFVYGAIYMLCMALAKLLTGSPLTVIQLSLRFAYSLLPIALVYNITHYYTLIFTQGVKVVSMLSDPFGWGWNLFGTAGLWRAPIIPDVAVVWHTQVGLIVLGHVISVYIGHRIALRTFATARQATLSQLPLLVLMMAFTASGLWILAQPIGAR</sequence>
<proteinExistence type="predicted"/>